<dbReference type="Gene3D" id="1.20.1270.60">
    <property type="entry name" value="Arfaptin homology (AH) domain/BAR domain"/>
    <property type="match status" value="1"/>
</dbReference>
<dbReference type="Proteomes" id="UP000728185">
    <property type="component" value="Unassembled WGS sequence"/>
</dbReference>
<gene>
    <name evidence="1" type="ORF">FBUS_05755</name>
</gene>
<keyword evidence="2" id="KW-1185">Reference proteome</keyword>
<organism evidence="1 2">
    <name type="scientific">Fasciolopsis buskii</name>
    <dbReference type="NCBI Taxonomy" id="27845"/>
    <lineage>
        <taxon>Eukaryota</taxon>
        <taxon>Metazoa</taxon>
        <taxon>Spiralia</taxon>
        <taxon>Lophotrochozoa</taxon>
        <taxon>Platyhelminthes</taxon>
        <taxon>Trematoda</taxon>
        <taxon>Digenea</taxon>
        <taxon>Plagiorchiida</taxon>
        <taxon>Echinostomata</taxon>
        <taxon>Echinostomatoidea</taxon>
        <taxon>Fasciolidae</taxon>
        <taxon>Fasciolopsis</taxon>
    </lineage>
</organism>
<evidence type="ECO:0000313" key="1">
    <source>
        <dbReference type="EMBL" id="KAA0201110.1"/>
    </source>
</evidence>
<sequence length="157" mass="18334">MAYVEAVKATCNKMQNSTLEFEKKTSYFPATLEDFRNSMLDCLKAEVELKERAMKDTRDRVIEPLKCILLHKRHQVSRLDAFRRNADNCLKEASDRTAALHAQYSEMYQANRETLQLKTIKDILNGHNEYVLQLHMTNTMKEHYHSIIIPQLMQVGS</sequence>
<name>A0A8E0VM16_9TREM</name>
<dbReference type="EMBL" id="LUCM01000098">
    <property type="protein sequence ID" value="KAA0201110.1"/>
    <property type="molecule type" value="Genomic_DNA"/>
</dbReference>
<evidence type="ECO:0000313" key="2">
    <source>
        <dbReference type="Proteomes" id="UP000728185"/>
    </source>
</evidence>
<evidence type="ECO:0008006" key="3">
    <source>
        <dbReference type="Google" id="ProtNLM"/>
    </source>
</evidence>
<proteinExistence type="predicted"/>
<accession>A0A8E0VM16</accession>
<dbReference type="OrthoDB" id="6250593at2759"/>
<protein>
    <recommendedName>
        <fullName evidence="3">BAR domain-containing protein</fullName>
    </recommendedName>
</protein>
<comment type="caution">
    <text evidence="1">The sequence shown here is derived from an EMBL/GenBank/DDBJ whole genome shotgun (WGS) entry which is preliminary data.</text>
</comment>
<dbReference type="AlphaFoldDB" id="A0A8E0VM16"/>
<dbReference type="InterPro" id="IPR027267">
    <property type="entry name" value="AH/BAR_dom_sf"/>
</dbReference>
<reference evidence="1" key="1">
    <citation type="submission" date="2019-05" db="EMBL/GenBank/DDBJ databases">
        <title>Annotation for the trematode Fasciolopsis buski.</title>
        <authorList>
            <person name="Choi Y.-J."/>
        </authorList>
    </citation>
    <scope>NUCLEOTIDE SEQUENCE</scope>
    <source>
        <strain evidence="1">HT</strain>
        <tissue evidence="1">Whole worm</tissue>
    </source>
</reference>